<dbReference type="Proteomes" id="UP000440578">
    <property type="component" value="Unassembled WGS sequence"/>
</dbReference>
<feature type="domain" description="PAW" evidence="13">
    <location>
        <begin position="290"/>
        <end position="491"/>
    </location>
</feature>
<evidence type="ECO:0000256" key="5">
    <source>
        <dbReference type="ARBA" id="ARBA00012158"/>
    </source>
</evidence>
<proteinExistence type="inferred from homology"/>
<dbReference type="Pfam" id="PF04721">
    <property type="entry name" value="PAW"/>
    <property type="match status" value="1"/>
</dbReference>
<keyword evidence="7" id="KW-0963">Cytoplasm</keyword>
<dbReference type="PROSITE" id="PS51398">
    <property type="entry name" value="PAW"/>
    <property type="match status" value="1"/>
</dbReference>
<evidence type="ECO:0000256" key="8">
    <source>
        <dbReference type="ARBA" id="ARBA00022723"/>
    </source>
</evidence>
<dbReference type="SMART" id="SM00613">
    <property type="entry name" value="PAW"/>
    <property type="match status" value="1"/>
</dbReference>
<reference evidence="14 15" key="1">
    <citation type="submission" date="2019-07" db="EMBL/GenBank/DDBJ databases">
        <title>Draft genome assembly of a fouling barnacle, Amphibalanus amphitrite (Darwin, 1854): The first reference genome for Thecostraca.</title>
        <authorList>
            <person name="Kim W."/>
        </authorList>
    </citation>
    <scope>NUCLEOTIDE SEQUENCE [LARGE SCALE GENOMIC DNA]</scope>
    <source>
        <strain evidence="14">SNU_AA5</strain>
        <tissue evidence="14">Soma without cirri and trophi</tissue>
    </source>
</reference>
<dbReference type="EMBL" id="VIIS01000289">
    <property type="protein sequence ID" value="KAF0310841.1"/>
    <property type="molecule type" value="Genomic_DNA"/>
</dbReference>
<dbReference type="AlphaFoldDB" id="A0A6A4X8V4"/>
<dbReference type="Gene3D" id="2.20.25.10">
    <property type="match status" value="1"/>
</dbReference>
<dbReference type="GO" id="GO:0000224">
    <property type="term" value="F:peptide-N4-(N-acetyl-beta-glucosaminyl)asparagine amidase activity"/>
    <property type="evidence" value="ECO:0007669"/>
    <property type="project" value="UniProtKB-EC"/>
</dbReference>
<evidence type="ECO:0000256" key="10">
    <source>
        <dbReference type="ARBA" id="ARBA00022833"/>
    </source>
</evidence>
<evidence type="ECO:0000256" key="9">
    <source>
        <dbReference type="ARBA" id="ARBA00022801"/>
    </source>
</evidence>
<dbReference type="GO" id="GO:0006516">
    <property type="term" value="P:glycoprotein catabolic process"/>
    <property type="evidence" value="ECO:0007669"/>
    <property type="project" value="InterPro"/>
</dbReference>
<dbReference type="InterPro" id="IPR038765">
    <property type="entry name" value="Papain-like_cys_pep_sf"/>
</dbReference>
<gene>
    <name evidence="14" type="primary">NGLY1</name>
    <name evidence="14" type="ORF">FJT64_018318</name>
</gene>
<evidence type="ECO:0000256" key="7">
    <source>
        <dbReference type="ARBA" id="ARBA00022490"/>
    </source>
</evidence>
<comment type="cofactor">
    <cofactor evidence="2">
        <name>Zn(2+)</name>
        <dbReference type="ChEBI" id="CHEBI:29105"/>
    </cofactor>
</comment>
<keyword evidence="8" id="KW-0479">Metal-binding</keyword>
<dbReference type="SUPFAM" id="SSF49785">
    <property type="entry name" value="Galactose-binding domain-like"/>
    <property type="match status" value="1"/>
</dbReference>
<keyword evidence="10" id="KW-0862">Zinc</keyword>
<evidence type="ECO:0000256" key="2">
    <source>
        <dbReference type="ARBA" id="ARBA00001947"/>
    </source>
</evidence>
<dbReference type="InterPro" id="IPR008979">
    <property type="entry name" value="Galactose-bd-like_sf"/>
</dbReference>
<dbReference type="EC" id="3.5.1.52" evidence="5"/>
<dbReference type="Pfam" id="PF01841">
    <property type="entry name" value="Transglut_core"/>
    <property type="match status" value="1"/>
</dbReference>
<comment type="subcellular location">
    <subcellularLocation>
        <location evidence="3">Cytoplasm</location>
    </subcellularLocation>
</comment>
<dbReference type="GO" id="GO:0005829">
    <property type="term" value="C:cytosol"/>
    <property type="evidence" value="ECO:0007669"/>
    <property type="project" value="TreeGrafter"/>
</dbReference>
<dbReference type="SMART" id="SM00460">
    <property type="entry name" value="TGc"/>
    <property type="match status" value="1"/>
</dbReference>
<keyword evidence="15" id="KW-1185">Reference proteome</keyword>
<dbReference type="OrthoDB" id="409136at2759"/>
<dbReference type="InterPro" id="IPR038680">
    <property type="entry name" value="PAW_sf"/>
</dbReference>
<evidence type="ECO:0000259" key="13">
    <source>
        <dbReference type="PROSITE" id="PS51398"/>
    </source>
</evidence>
<dbReference type="InterPro" id="IPR006588">
    <property type="entry name" value="Peptide_N_glycanase_PAW_dom"/>
</dbReference>
<sequence length="491" mass="55081">MYAAPALASQLLAAHERTLFYEDPETQKAALNAIPVQRLREEAGMSGGRSEAPTGAIEKRPAPADRLLYALLCWFKDEFFSWFDAPTCARCSAQMALVGRRQVSPVQPLELAQHAERFSCPRCGTAEEFPRYNHPRKLLETRRGRCGEWANCFALCCRALGFETRFVEDQQDHVWTEVYSDAERRWLHCDPCERALDQPHIYEAGWGKKHQYVLAAACDEVADVTFRYSVDFAATAARRRSYSEAAVAETLGAVNRRLQRGLAERRRQQLAERRVRELVLLLRPPPTVCEAPGRQSGSLVWRLARGETRPISRGFVFRPTEEERAQRRLQWSYSAVEDRYRRGAQWAAGWASCVYSAEAVQRKVERDWHQAYLCRTEGAAAGSVSWRVDLNGTGLTTEKVRVRHPAAEFGSGRARWSLNGDGLTVPLTGDGSVEGSSVTDTVTLEAETVTVTAWLDGGDGANAFQQSQLCRAPLDGPDSPLEVTVWLKEEV</sequence>
<dbReference type="Gene3D" id="2.60.120.1020">
    <property type="entry name" value="Peptide N glycanase, PAW domain"/>
    <property type="match status" value="1"/>
</dbReference>
<dbReference type="PANTHER" id="PTHR12143">
    <property type="entry name" value="PEPTIDE N-GLYCANASE PNGASE -RELATED"/>
    <property type="match status" value="1"/>
</dbReference>
<keyword evidence="9" id="KW-0378">Hydrolase</keyword>
<dbReference type="PANTHER" id="PTHR12143:SF19">
    <property type="entry name" value="PEPTIDE-N(4)-(N-ACETYL-BETA-GLUCOSAMINYL)ASPARAGINE AMIDASE"/>
    <property type="match status" value="1"/>
</dbReference>
<evidence type="ECO:0000256" key="1">
    <source>
        <dbReference type="ARBA" id="ARBA00001650"/>
    </source>
</evidence>
<evidence type="ECO:0000256" key="6">
    <source>
        <dbReference type="ARBA" id="ARBA00018546"/>
    </source>
</evidence>
<evidence type="ECO:0000313" key="15">
    <source>
        <dbReference type="Proteomes" id="UP000440578"/>
    </source>
</evidence>
<dbReference type="Gene3D" id="3.10.620.30">
    <property type="match status" value="1"/>
</dbReference>
<evidence type="ECO:0000256" key="11">
    <source>
        <dbReference type="ARBA" id="ARBA00032901"/>
    </source>
</evidence>
<evidence type="ECO:0000256" key="3">
    <source>
        <dbReference type="ARBA" id="ARBA00004496"/>
    </source>
</evidence>
<evidence type="ECO:0000256" key="12">
    <source>
        <dbReference type="PROSITE-ProRule" id="PRU00731"/>
    </source>
</evidence>
<name>A0A6A4X8V4_AMPAM</name>
<protein>
    <recommendedName>
        <fullName evidence="6">Peptide-N(4)-(N-acetyl-beta-glucosaminyl)asparagine amidase</fullName>
        <ecNumber evidence="5">3.5.1.52</ecNumber>
    </recommendedName>
    <alternativeName>
        <fullName evidence="11">Peptide:N-glycanase</fullName>
    </alternativeName>
</protein>
<comment type="caution">
    <text evidence="14">The sequence shown here is derived from an EMBL/GenBank/DDBJ whole genome shotgun (WGS) entry which is preliminary data.</text>
</comment>
<dbReference type="GO" id="GO:0005634">
    <property type="term" value="C:nucleus"/>
    <property type="evidence" value="ECO:0007669"/>
    <property type="project" value="TreeGrafter"/>
</dbReference>
<dbReference type="InterPro" id="IPR002931">
    <property type="entry name" value="Transglutaminase-like"/>
</dbReference>
<accession>A0A6A4X8V4</accession>
<comment type="similarity">
    <text evidence="4 12">Belongs to the transglutaminase-like superfamily. PNGase family.</text>
</comment>
<evidence type="ECO:0000256" key="4">
    <source>
        <dbReference type="ARBA" id="ARBA00009390"/>
    </source>
</evidence>
<dbReference type="InterPro" id="IPR050883">
    <property type="entry name" value="PNGase"/>
</dbReference>
<comment type="catalytic activity">
    <reaction evidence="1">
        <text>Hydrolysis of an N(4)-(acetyl-beta-D-glucosaminyl)asparagine residue in which the glucosamine residue may be further glycosylated, to yield a (substituted) N-acetyl-beta-D-glucosaminylamine and a peptide containing an aspartate residue.</text>
        <dbReference type="EC" id="3.5.1.52"/>
    </reaction>
</comment>
<organism evidence="14 15">
    <name type="scientific">Amphibalanus amphitrite</name>
    <name type="common">Striped barnacle</name>
    <name type="synonym">Balanus amphitrite</name>
    <dbReference type="NCBI Taxonomy" id="1232801"/>
    <lineage>
        <taxon>Eukaryota</taxon>
        <taxon>Metazoa</taxon>
        <taxon>Ecdysozoa</taxon>
        <taxon>Arthropoda</taxon>
        <taxon>Crustacea</taxon>
        <taxon>Multicrustacea</taxon>
        <taxon>Cirripedia</taxon>
        <taxon>Thoracica</taxon>
        <taxon>Thoracicalcarea</taxon>
        <taxon>Balanomorpha</taxon>
        <taxon>Balanoidea</taxon>
        <taxon>Balanidae</taxon>
        <taxon>Amphibalaninae</taxon>
        <taxon>Amphibalanus</taxon>
    </lineage>
</organism>
<evidence type="ECO:0000313" key="14">
    <source>
        <dbReference type="EMBL" id="KAF0310841.1"/>
    </source>
</evidence>
<dbReference type="GO" id="GO:0046872">
    <property type="term" value="F:metal ion binding"/>
    <property type="evidence" value="ECO:0007669"/>
    <property type="project" value="UniProtKB-KW"/>
</dbReference>
<dbReference type="SUPFAM" id="SSF54001">
    <property type="entry name" value="Cysteine proteinases"/>
    <property type="match status" value="1"/>
</dbReference>